<sequence length="78" mass="8463">MIEPDLRRAILAQVDALRPDTTCCPSQIARNLAPDWRPLMAPLRAEALLLAAEGRIRVLQGGRDAGPAPRGPVRLARS</sequence>
<reference evidence="1 2" key="1">
    <citation type="submission" date="2024-09" db="EMBL/GenBank/DDBJ databases">
        <authorList>
            <person name="Sun Q."/>
            <person name="Mori K."/>
        </authorList>
    </citation>
    <scope>NUCLEOTIDE SEQUENCE [LARGE SCALE GENOMIC DNA]</scope>
    <source>
        <strain evidence="1 2">CCM 7904</strain>
    </source>
</reference>
<dbReference type="SUPFAM" id="SSF46785">
    <property type="entry name" value="Winged helix' DNA-binding domain"/>
    <property type="match status" value="1"/>
</dbReference>
<name>A0ABV6CNM0_9RHOB</name>
<dbReference type="RefSeq" id="WP_265506971.1">
    <property type="nucleotide sequence ID" value="NZ_JAOTBE010000021.1"/>
</dbReference>
<dbReference type="InterPro" id="IPR021660">
    <property type="entry name" value="DUF3253"/>
</dbReference>
<accession>A0ABV6CNM0</accession>
<evidence type="ECO:0000313" key="2">
    <source>
        <dbReference type="Proteomes" id="UP001589795"/>
    </source>
</evidence>
<gene>
    <name evidence="1" type="ORF">ACFFIZ_14275</name>
</gene>
<dbReference type="InterPro" id="IPR036390">
    <property type="entry name" value="WH_DNA-bd_sf"/>
</dbReference>
<protein>
    <submittedName>
        <fullName evidence="1">DUF3253 domain-containing protein</fullName>
    </submittedName>
</protein>
<dbReference type="Pfam" id="PF11625">
    <property type="entry name" value="DUF3253"/>
    <property type="match status" value="1"/>
</dbReference>
<dbReference type="Gene3D" id="1.10.10.10">
    <property type="entry name" value="Winged helix-like DNA-binding domain superfamily/Winged helix DNA-binding domain"/>
    <property type="match status" value="1"/>
</dbReference>
<dbReference type="InterPro" id="IPR036388">
    <property type="entry name" value="WH-like_DNA-bd_sf"/>
</dbReference>
<comment type="caution">
    <text evidence="1">The sequence shown here is derived from an EMBL/GenBank/DDBJ whole genome shotgun (WGS) entry which is preliminary data.</text>
</comment>
<organism evidence="1 2">
    <name type="scientific">Paracoccus rhizosphaerae</name>
    <dbReference type="NCBI Taxonomy" id="1133347"/>
    <lineage>
        <taxon>Bacteria</taxon>
        <taxon>Pseudomonadati</taxon>
        <taxon>Pseudomonadota</taxon>
        <taxon>Alphaproteobacteria</taxon>
        <taxon>Rhodobacterales</taxon>
        <taxon>Paracoccaceae</taxon>
        <taxon>Paracoccus</taxon>
    </lineage>
</organism>
<proteinExistence type="predicted"/>
<dbReference type="Proteomes" id="UP001589795">
    <property type="component" value="Unassembled WGS sequence"/>
</dbReference>
<dbReference type="EMBL" id="JBHLWQ010000134">
    <property type="protein sequence ID" value="MFC0201440.1"/>
    <property type="molecule type" value="Genomic_DNA"/>
</dbReference>
<keyword evidence="2" id="KW-1185">Reference proteome</keyword>
<evidence type="ECO:0000313" key="1">
    <source>
        <dbReference type="EMBL" id="MFC0201440.1"/>
    </source>
</evidence>